<dbReference type="Proteomes" id="UP000183529">
    <property type="component" value="Unassembled WGS sequence"/>
</dbReference>
<name>A0AAQ1GM87_9BURK</name>
<comment type="caution">
    <text evidence="1">The sequence shown here is derived from an EMBL/GenBank/DDBJ whole genome shotgun (WGS) entry which is preliminary data.</text>
</comment>
<accession>A0AAQ1GM87</accession>
<dbReference type="RefSeq" id="WP_074987026.1">
    <property type="nucleotide sequence ID" value="NZ_CADFGN010000015.1"/>
</dbReference>
<dbReference type="EMBL" id="FNZM01000023">
    <property type="protein sequence ID" value="SEK13004.1"/>
    <property type="molecule type" value="Genomic_DNA"/>
</dbReference>
<organism evidence="1 2">
    <name type="scientific">Paraburkholderia tropica</name>
    <dbReference type="NCBI Taxonomy" id="92647"/>
    <lineage>
        <taxon>Bacteria</taxon>
        <taxon>Pseudomonadati</taxon>
        <taxon>Pseudomonadota</taxon>
        <taxon>Betaproteobacteria</taxon>
        <taxon>Burkholderiales</taxon>
        <taxon>Burkholderiaceae</taxon>
        <taxon>Paraburkholderia</taxon>
    </lineage>
</organism>
<dbReference type="Pfam" id="PF06666">
    <property type="entry name" value="DUF1173"/>
    <property type="match status" value="1"/>
</dbReference>
<evidence type="ECO:0000313" key="2">
    <source>
        <dbReference type="Proteomes" id="UP000183529"/>
    </source>
</evidence>
<evidence type="ECO:0000313" key="1">
    <source>
        <dbReference type="EMBL" id="SEK13004.1"/>
    </source>
</evidence>
<gene>
    <name evidence="1" type="ORF">SAMN05216550_12355</name>
</gene>
<proteinExistence type="predicted"/>
<dbReference type="AlphaFoldDB" id="A0AAQ1GM87"/>
<reference evidence="1 2" key="1">
    <citation type="submission" date="2016-10" db="EMBL/GenBank/DDBJ databases">
        <authorList>
            <person name="Varghese N."/>
            <person name="Submissions S."/>
        </authorList>
    </citation>
    <scope>NUCLEOTIDE SEQUENCE [LARGE SCALE GENOMIC DNA]</scope>
    <source>
        <strain evidence="1 2">LMG 22274</strain>
    </source>
</reference>
<sequence length="406" mass="44516">MPDVTFSGVRVALTEVQEHPARYARSLERAKVTPGYALCHCRTDQPRQLVIRRYGSLFHLAGWPDDGVHHAPGCDFQKDPGRERPAAGGDSTAAIIDGQDGLNVRLDASLIQRDVVPGPRTPKTGTAPRTTRRRAPLLAFLQALWQSAGLTSWPGTSMARGWGAVNAMLLAGLGAQAKINGAPAEEVLYVMRRYEESERETINAEFDAFLSRISNDGAVSQRALVLGELGEVADTPYGKSITLRQRRQKYFSTTALVDHAAKTYAHAWRAVGDGSARVIAILLVERTAKGHLRVVDLAAMLCSSTFLPCDSIHEVAMANRLVSARRIFEKPIRMSAADDMLPDFVLLDTRPATHVEVYGMNGLASYERRKAEKRALRAERGIPAVEWNVDREPLEHIALPPASARA</sequence>
<dbReference type="InterPro" id="IPR009553">
    <property type="entry name" value="DUF1173"/>
</dbReference>
<protein>
    <recommendedName>
        <fullName evidence="3">DUF1173 domain-containing protein</fullName>
    </recommendedName>
</protein>
<evidence type="ECO:0008006" key="3">
    <source>
        <dbReference type="Google" id="ProtNLM"/>
    </source>
</evidence>